<evidence type="ECO:0000259" key="3">
    <source>
        <dbReference type="PROSITE" id="PS50268"/>
    </source>
</evidence>
<dbReference type="PRINTS" id="PR00313">
    <property type="entry name" value="CABNDNGRPT"/>
</dbReference>
<dbReference type="InterPro" id="IPR015919">
    <property type="entry name" value="Cadherin-like_sf"/>
</dbReference>
<evidence type="ECO:0000313" key="5">
    <source>
        <dbReference type="Proteomes" id="UP001262754"/>
    </source>
</evidence>
<dbReference type="InterPro" id="IPR018511">
    <property type="entry name" value="Hemolysin-typ_Ca-bd_CS"/>
</dbReference>
<dbReference type="PROSITE" id="PS50268">
    <property type="entry name" value="CADHERIN_2"/>
    <property type="match status" value="1"/>
</dbReference>
<dbReference type="Pfam" id="PF00353">
    <property type="entry name" value="HemolysinCabind"/>
    <property type="match status" value="23"/>
</dbReference>
<dbReference type="SUPFAM" id="SSF49313">
    <property type="entry name" value="Cadherin-like"/>
    <property type="match status" value="1"/>
</dbReference>
<reference evidence="4 5" key="1">
    <citation type="submission" date="2023-07" db="EMBL/GenBank/DDBJ databases">
        <title>Sorghum-associated microbial communities from plants grown in Nebraska, USA.</title>
        <authorList>
            <person name="Schachtman D."/>
        </authorList>
    </citation>
    <scope>NUCLEOTIDE SEQUENCE [LARGE SCALE GENOMIC DNA]</scope>
    <source>
        <strain evidence="4 5">DS2154</strain>
    </source>
</reference>
<dbReference type="Pfam" id="PF00028">
    <property type="entry name" value="Cadherin"/>
    <property type="match status" value="1"/>
</dbReference>
<feature type="domain" description="Cadherin" evidence="3">
    <location>
        <begin position="433"/>
        <end position="527"/>
    </location>
</feature>
<dbReference type="Gene3D" id="2.150.10.10">
    <property type="entry name" value="Serralysin-like metalloprotease, C-terminal"/>
    <property type="match status" value="10"/>
</dbReference>
<dbReference type="PROSITE" id="PS00330">
    <property type="entry name" value="HEMOLYSIN_CALCIUM"/>
    <property type="match status" value="14"/>
</dbReference>
<dbReference type="SMART" id="SM00112">
    <property type="entry name" value="CA"/>
    <property type="match status" value="1"/>
</dbReference>
<dbReference type="InterPro" id="IPR002126">
    <property type="entry name" value="Cadherin-like_dom"/>
</dbReference>
<dbReference type="RefSeq" id="WP_310028106.1">
    <property type="nucleotide sequence ID" value="NZ_JAVDRL010000001.1"/>
</dbReference>
<evidence type="ECO:0000313" key="4">
    <source>
        <dbReference type="EMBL" id="MDR6529356.1"/>
    </source>
</evidence>
<evidence type="ECO:0000256" key="1">
    <source>
        <dbReference type="ARBA" id="ARBA00004613"/>
    </source>
</evidence>
<organism evidence="4 5">
    <name type="scientific">Caulobacter rhizosphaerae</name>
    <dbReference type="NCBI Taxonomy" id="2010972"/>
    <lineage>
        <taxon>Bacteria</taxon>
        <taxon>Pseudomonadati</taxon>
        <taxon>Pseudomonadota</taxon>
        <taxon>Alphaproteobacteria</taxon>
        <taxon>Caulobacterales</taxon>
        <taxon>Caulobacteraceae</taxon>
        <taxon>Caulobacter</taxon>
    </lineage>
</organism>
<dbReference type="PANTHER" id="PTHR38340:SF1">
    <property type="entry name" value="S-LAYER PROTEIN"/>
    <property type="match status" value="1"/>
</dbReference>
<accession>A0ABU1MT86</accession>
<keyword evidence="2" id="KW-0964">Secreted</keyword>
<comment type="subcellular location">
    <subcellularLocation>
        <location evidence="1">Secreted</location>
    </subcellularLocation>
</comment>
<comment type="caution">
    <text evidence="4">The sequence shown here is derived from an EMBL/GenBank/DDBJ whole genome shotgun (WGS) entry which is preliminary data.</text>
</comment>
<evidence type="ECO:0000256" key="2">
    <source>
        <dbReference type="ARBA" id="ARBA00022525"/>
    </source>
</evidence>
<dbReference type="Proteomes" id="UP001262754">
    <property type="component" value="Unassembled WGS sequence"/>
</dbReference>
<dbReference type="PANTHER" id="PTHR38340">
    <property type="entry name" value="S-LAYER PROTEIN"/>
    <property type="match status" value="1"/>
</dbReference>
<dbReference type="InterPro" id="IPR011049">
    <property type="entry name" value="Serralysin-like_metalloprot_C"/>
</dbReference>
<keyword evidence="5" id="KW-1185">Reference proteome</keyword>
<dbReference type="EMBL" id="JAVDRL010000001">
    <property type="protein sequence ID" value="MDR6529356.1"/>
    <property type="molecule type" value="Genomic_DNA"/>
</dbReference>
<name>A0ABU1MT86_9CAUL</name>
<sequence length="1945" mass="190140">MYVKTLDSGDNTYLGDKGSPDFVDLIFGGDGDDYIAGGVDDDTLYGQNGDDTLHGGFNNDFLSGGAGADWLYGDTGDDTVFGGTGADRLFGGRGTDYLSGEDGDDTFYVDSADGVFFDTYNGGAGFDTIMASSTIYAEAIYGVEKIDIGGLTSTELQFSAADTTVDLTGVNTTALVIIRTGAGADHLIDNDSSHVLFGDDGADVLIARGGDDLLLGGAGDDDLDGGDGEDTFYFLGTSGGFDRISGGAGVEDTITVGDGAGGMAGDGTVIGLSSVGGIEVISAGGFLNVVIAGDATDNVFDLSTTLLVGIGSINGGDGSDWIVGSMSSSDVINGDAGNDFLAGGDGDDLLDGGTGDDTAFFLGNETDYSVVTVGGVTTVTDLRDPALTLEFDGQDTLTNVEFLLFADALVTIGAPSNVAPSDPVDVNAAANAISEDTVNGAVVGGLTLSSTDTAGDSRVYQLVDDAGGRFAINAATGVVSVANAALIDYETATSHDIQVRVFDGLAYSATVTFTINVTDFLENVTYTGTSGADNKAADTNARWTMSGLAGADVLTGAGKDDVLIGGAGDDTLNGGAGADLFLFDGTGEGFDAIVGGADADTIRAESDGTVIGLRSLSGVETISAGGHANVSIAGSAGADTLDLSAVVLDGITAPIDLGAGADTFTGTADADLVIGGTGADTLNGGAGADIFLANTFTVEADTYNGGGGVDQILATADNVVIGLKSSGLSGIELISSGGFANVVVAGGATGDILNFTGVALDGVAEIQGGAGADTITGSSGVDVIDGGNDGDTIHGGAGDDIIIGGRVSGNSGNDLLYGDDGDDTFLFFVNPQVDSYYGGNGWDKILAGQAGVQLNIGLGPSVSATLQVEEISAGGFTGVSIALQDRYTGSSWLGQTLDFSAVKLTGIAYLAGTLGADNITTGADDDTVVGGDSADVIQTGAGADYLRGDAGNDTLRGGLGNDTLIGGVGDDSSFGDDGDDVFSFTGTGLGYDAVTGGAGNDVITALANGTVIGLRSFSEIETITAGGFTGVSILGSAGADVLDFSTVSVVGISTFNAGAGADILIGTAAADTILGGDGDDTLAGGDGDDVFQFTGTTSGADAINGGNGVDTVTALAANTIIGLSSFSSVELITSGGFAGVTIAGSANGDVLDFSTTTLSGIGKIDGGAGNDTITGTAAADILLGSGGDDVLNGGQGNDSFQFTGAANGADIIDGGDGTDTLVALAASTVIGLASFTNIEAISSGGFAGVSIAGSVNADNLDFSAVTLTGVTKIDGGAGNDTITGTAAADVILGSGGDDGLNGGDGADSFQYTGAANGFDTIVGGNGTDTLKALAASTVIGLSSFTGFEAIDATGFAGVSVVLGGGDDLIDLTVVTATNLAAISGGAGADTFVGSSANDTFNGDDGDDAFFASAGADAYAGGLGNDSLKATANNQIISLRSIAGVETITANGFTGVTLAGTTAAETFNFAGLTLSGIDSIDGGAGNDVITGTAGAEVIIGGVGDDTLAGGDGDDVFRFGGAGLGTDTINGGLGYDSLVATANGTVIGVGVLSGIEAISAGGFTGVSLAGSTVADLWDFSGVALSGIGLIDGGAGNDNITGTADADLLQGSAGDDILNGGAGDDTFFYTAAANGLDTVSGGLGYDTLKATAAGAVIGLALFSGLESITANGFAGVSITGTSVADTLDFSGTTLTGITKIDGGAGNDTITGSAGDDVIYGGFGLDTIYAGGGNDTIGVVAIEAGQNADFLVDGGAGFDTVVAVQTGGIYMLGFTGIEAFSNNGFANVYICGWTNGAENFDFSNATLTGISYITGQGGNDTIIGSAGADKIMLSLGQDVLTGGGGADIFFMETATDSTVGAAHDVITDFLVGTDHVDLTTLDARTNVSGNQAFTFIGNVAFSNLSGELRADYSDPLHTMVYGDVNGDGVADFAIELAGSASLSSGDFFL</sequence>
<dbReference type="InterPro" id="IPR050557">
    <property type="entry name" value="RTX_toxin/Mannuronan_C5-epim"/>
</dbReference>
<dbReference type="InterPro" id="IPR001343">
    <property type="entry name" value="Hemolysn_Ca-bd"/>
</dbReference>
<proteinExistence type="predicted"/>
<dbReference type="SUPFAM" id="SSF51120">
    <property type="entry name" value="beta-Roll"/>
    <property type="match status" value="13"/>
</dbReference>
<gene>
    <name evidence="4" type="ORF">J2800_000071</name>
</gene>
<protein>
    <submittedName>
        <fullName evidence="4">Ca2+-binding RTX toxin-like protein</fullName>
    </submittedName>
</protein>
<dbReference type="CDD" id="cd11304">
    <property type="entry name" value="Cadherin_repeat"/>
    <property type="match status" value="1"/>
</dbReference>
<dbReference type="Gene3D" id="2.60.40.60">
    <property type="entry name" value="Cadherins"/>
    <property type="match status" value="1"/>
</dbReference>